<name>A0A024UA18_9STRA</name>
<dbReference type="VEuPathDB" id="FungiDB:H310_05657"/>
<gene>
    <name evidence="1" type="ORF">H310_05657</name>
</gene>
<dbReference type="AlphaFoldDB" id="A0A024UA18"/>
<reference evidence="1" key="1">
    <citation type="submission" date="2013-12" db="EMBL/GenBank/DDBJ databases">
        <title>The Genome Sequence of Aphanomyces invadans NJM9701.</title>
        <authorList>
            <consortium name="The Broad Institute Genomics Platform"/>
            <person name="Russ C."/>
            <person name="Tyler B."/>
            <person name="van West P."/>
            <person name="Dieguez-Uribeondo J."/>
            <person name="Young S.K."/>
            <person name="Zeng Q."/>
            <person name="Gargeya S."/>
            <person name="Fitzgerald M."/>
            <person name="Abouelleil A."/>
            <person name="Alvarado L."/>
            <person name="Chapman S.B."/>
            <person name="Gainer-Dewar J."/>
            <person name="Goldberg J."/>
            <person name="Griggs A."/>
            <person name="Gujja S."/>
            <person name="Hansen M."/>
            <person name="Howarth C."/>
            <person name="Imamovic A."/>
            <person name="Ireland A."/>
            <person name="Larimer J."/>
            <person name="McCowan C."/>
            <person name="Murphy C."/>
            <person name="Pearson M."/>
            <person name="Poon T.W."/>
            <person name="Priest M."/>
            <person name="Roberts A."/>
            <person name="Saif S."/>
            <person name="Shea T."/>
            <person name="Sykes S."/>
            <person name="Wortman J."/>
            <person name="Nusbaum C."/>
            <person name="Birren B."/>
        </authorList>
    </citation>
    <scope>NUCLEOTIDE SEQUENCE [LARGE SCALE GENOMIC DNA]</scope>
    <source>
        <strain evidence="1">NJM9701</strain>
    </source>
</reference>
<proteinExistence type="predicted"/>
<accession>A0A024UA18</accession>
<protein>
    <submittedName>
        <fullName evidence="1">Uncharacterized protein</fullName>
    </submittedName>
</protein>
<dbReference type="EMBL" id="KI913960">
    <property type="protein sequence ID" value="ETW03261.1"/>
    <property type="molecule type" value="Genomic_DNA"/>
</dbReference>
<evidence type="ECO:0000313" key="1">
    <source>
        <dbReference type="EMBL" id="ETW03261.1"/>
    </source>
</evidence>
<sequence length="101" mass="11903">MRKLELEEKRYELDKAEREARFALEQQERQLQFEIMKGTLETPMWMTLLGTIYYGVADHISAIQPKQKPVGGYLDADDVFRNRRASLRSVFWWRPALGPSV</sequence>
<organism evidence="1">
    <name type="scientific">Aphanomyces invadans</name>
    <dbReference type="NCBI Taxonomy" id="157072"/>
    <lineage>
        <taxon>Eukaryota</taxon>
        <taxon>Sar</taxon>
        <taxon>Stramenopiles</taxon>
        <taxon>Oomycota</taxon>
        <taxon>Saprolegniomycetes</taxon>
        <taxon>Saprolegniales</taxon>
        <taxon>Verrucalvaceae</taxon>
        <taxon>Aphanomyces</taxon>
    </lineage>
</organism>
<dbReference type="GeneID" id="20082707"/>
<dbReference type="RefSeq" id="XP_008868645.1">
    <property type="nucleotide sequence ID" value="XM_008870423.1"/>
</dbReference>